<dbReference type="EMBL" id="ABYH01000136">
    <property type="protein sequence ID" value="EEC97116.1"/>
    <property type="molecule type" value="Genomic_DNA"/>
</dbReference>
<name>B7B8X2_9BACT</name>
<reference evidence="1 2" key="1">
    <citation type="submission" date="2008-10" db="EMBL/GenBank/DDBJ databases">
        <title>Draft genome sequence of Parabacteroides johnsonii (DSM 18315).</title>
        <authorList>
            <person name="Sudarsanam P."/>
            <person name="Ley R."/>
            <person name="Guruge J."/>
            <person name="Turnbaugh P.J."/>
            <person name="Mahowald M."/>
            <person name="Liep D."/>
            <person name="Gordon J."/>
        </authorList>
    </citation>
    <scope>NUCLEOTIDE SEQUENCE [LARGE SCALE GENOMIC DNA]</scope>
    <source>
        <strain evidence="1 2">DSM 18315</strain>
    </source>
</reference>
<evidence type="ECO:0000313" key="1">
    <source>
        <dbReference type="EMBL" id="EEC97116.1"/>
    </source>
</evidence>
<organism evidence="1 2">
    <name type="scientific">Parabacteroides johnsonii DSM 18315</name>
    <dbReference type="NCBI Taxonomy" id="537006"/>
    <lineage>
        <taxon>Bacteria</taxon>
        <taxon>Pseudomonadati</taxon>
        <taxon>Bacteroidota</taxon>
        <taxon>Bacteroidia</taxon>
        <taxon>Bacteroidales</taxon>
        <taxon>Tannerellaceae</taxon>
        <taxon>Parabacteroides</taxon>
    </lineage>
</organism>
<dbReference type="AlphaFoldDB" id="B7B8X2"/>
<sequence>MDETENDYMCIHFYSIGSYRYYRSEPSGFRITCLTARHFSGRFLRQNPSLWASFMLEGRSTVYIGGDSGNRLPISRKSANGSRILTLPSSKTGNTTKTGGISIRYPNSFRQRFTNWMRLKSFRCTTANFHSPVTHGTSRSTASNRQQQRTAACMLYMVSSAAL</sequence>
<dbReference type="Gene3D" id="3.60.15.10">
    <property type="entry name" value="Ribonuclease Z/Hydroxyacylglutathione hydrolase-like"/>
    <property type="match status" value="1"/>
</dbReference>
<reference evidence="1 2" key="2">
    <citation type="submission" date="2008-10" db="EMBL/GenBank/DDBJ databases">
        <authorList>
            <person name="Fulton L."/>
            <person name="Clifton S."/>
            <person name="Fulton B."/>
            <person name="Xu J."/>
            <person name="Minx P."/>
            <person name="Pepin K.H."/>
            <person name="Johnson M."/>
            <person name="Bhonagiri V."/>
            <person name="Nash W.E."/>
            <person name="Mardis E.R."/>
            <person name="Wilson R.K."/>
        </authorList>
    </citation>
    <scope>NUCLEOTIDE SEQUENCE [LARGE SCALE GENOMIC DNA]</scope>
    <source>
        <strain evidence="1 2">DSM 18315</strain>
    </source>
</reference>
<proteinExistence type="predicted"/>
<dbReference type="STRING" id="537006.PRABACTJOHN_01474"/>
<comment type="caution">
    <text evidence="1">The sequence shown here is derived from an EMBL/GenBank/DDBJ whole genome shotgun (WGS) entry which is preliminary data.</text>
</comment>
<dbReference type="InterPro" id="IPR036866">
    <property type="entry name" value="RibonucZ/Hydroxyglut_hydro"/>
</dbReference>
<protein>
    <submittedName>
        <fullName evidence="1">Uncharacterized protein</fullName>
    </submittedName>
</protein>
<gene>
    <name evidence="1" type="ORF">PRABACTJOHN_01474</name>
</gene>
<dbReference type="HOGENOM" id="CLU_1625487_0_0_10"/>
<evidence type="ECO:0000313" key="2">
    <source>
        <dbReference type="Proteomes" id="UP000005510"/>
    </source>
</evidence>
<dbReference type="Proteomes" id="UP000005510">
    <property type="component" value="Unassembled WGS sequence"/>
</dbReference>
<accession>B7B8X2</accession>